<dbReference type="Pfam" id="PF01753">
    <property type="entry name" value="zf-MYND"/>
    <property type="match status" value="1"/>
</dbReference>
<organism evidence="9 10">
    <name type="scientific">Hohenbuehelia grisea</name>
    <dbReference type="NCBI Taxonomy" id="104357"/>
    <lineage>
        <taxon>Eukaryota</taxon>
        <taxon>Fungi</taxon>
        <taxon>Dikarya</taxon>
        <taxon>Basidiomycota</taxon>
        <taxon>Agaricomycotina</taxon>
        <taxon>Agaricomycetes</taxon>
        <taxon>Agaricomycetidae</taxon>
        <taxon>Agaricales</taxon>
        <taxon>Pleurotineae</taxon>
        <taxon>Pleurotaceae</taxon>
        <taxon>Hohenbuehelia</taxon>
    </lineage>
</organism>
<gene>
    <name evidence="9" type="ORF">HGRIS_007193</name>
</gene>
<evidence type="ECO:0000256" key="3">
    <source>
        <dbReference type="ARBA" id="ARBA00022771"/>
    </source>
</evidence>
<evidence type="ECO:0000256" key="6">
    <source>
        <dbReference type="PROSITE-ProRule" id="PRU00023"/>
    </source>
</evidence>
<dbReference type="PROSITE" id="PS50088">
    <property type="entry name" value="ANK_REPEAT"/>
    <property type="match status" value="2"/>
</dbReference>
<dbReference type="EMBL" id="JASNQZ010000010">
    <property type="protein sequence ID" value="KAL0952981.1"/>
    <property type="molecule type" value="Genomic_DNA"/>
</dbReference>
<evidence type="ECO:0000256" key="4">
    <source>
        <dbReference type="ARBA" id="ARBA00022833"/>
    </source>
</evidence>
<proteinExistence type="predicted"/>
<dbReference type="Gene3D" id="6.10.140.2220">
    <property type="match status" value="1"/>
</dbReference>
<keyword evidence="4" id="KW-0862">Zinc</keyword>
<evidence type="ECO:0000313" key="9">
    <source>
        <dbReference type="EMBL" id="KAL0952981.1"/>
    </source>
</evidence>
<feature type="repeat" description="ANK" evidence="6">
    <location>
        <begin position="102"/>
        <end position="136"/>
    </location>
</feature>
<dbReference type="SUPFAM" id="SSF48403">
    <property type="entry name" value="Ankyrin repeat"/>
    <property type="match status" value="1"/>
</dbReference>
<evidence type="ECO:0000256" key="2">
    <source>
        <dbReference type="ARBA" id="ARBA00022737"/>
    </source>
</evidence>
<dbReference type="Gene3D" id="1.25.40.20">
    <property type="entry name" value="Ankyrin repeat-containing domain"/>
    <property type="match status" value="1"/>
</dbReference>
<dbReference type="InterPro" id="IPR036770">
    <property type="entry name" value="Ankyrin_rpt-contain_sf"/>
</dbReference>
<feature type="domain" description="MYND-type" evidence="8">
    <location>
        <begin position="208"/>
        <end position="246"/>
    </location>
</feature>
<evidence type="ECO:0000259" key="8">
    <source>
        <dbReference type="PROSITE" id="PS50865"/>
    </source>
</evidence>
<evidence type="ECO:0000256" key="5">
    <source>
        <dbReference type="ARBA" id="ARBA00023043"/>
    </source>
</evidence>
<evidence type="ECO:0000313" key="10">
    <source>
        <dbReference type="Proteomes" id="UP001556367"/>
    </source>
</evidence>
<keyword evidence="3 7" id="KW-0863">Zinc-finger</keyword>
<dbReference type="PROSITE" id="PS50865">
    <property type="entry name" value="ZF_MYND_2"/>
    <property type="match status" value="1"/>
</dbReference>
<accession>A0ABR3JBC0</accession>
<dbReference type="PANTHER" id="PTHR24171">
    <property type="entry name" value="ANKYRIN REPEAT DOMAIN-CONTAINING PROTEIN 39-RELATED"/>
    <property type="match status" value="1"/>
</dbReference>
<dbReference type="InterPro" id="IPR002110">
    <property type="entry name" value="Ankyrin_rpt"/>
</dbReference>
<dbReference type="PROSITE" id="PS01360">
    <property type="entry name" value="ZF_MYND_1"/>
    <property type="match status" value="1"/>
</dbReference>
<name>A0ABR3JBC0_9AGAR</name>
<dbReference type="InterPro" id="IPR002893">
    <property type="entry name" value="Znf_MYND"/>
</dbReference>
<reference evidence="10" key="1">
    <citation type="submission" date="2024-06" db="EMBL/GenBank/DDBJ databases">
        <title>Multi-omics analyses provide insights into the biosynthesis of the anticancer antibiotic pleurotin in Hohenbuehelia grisea.</title>
        <authorList>
            <person name="Weaver J.A."/>
            <person name="Alberti F."/>
        </authorList>
    </citation>
    <scope>NUCLEOTIDE SEQUENCE [LARGE SCALE GENOMIC DNA]</scope>
    <source>
        <strain evidence="10">T-177</strain>
    </source>
</reference>
<comment type="caution">
    <text evidence="9">The sequence shown here is derived from an EMBL/GenBank/DDBJ whole genome shotgun (WGS) entry which is preliminary data.</text>
</comment>
<keyword evidence="2" id="KW-0677">Repeat</keyword>
<keyword evidence="1" id="KW-0479">Metal-binding</keyword>
<dbReference type="Pfam" id="PF12796">
    <property type="entry name" value="Ank_2"/>
    <property type="match status" value="1"/>
</dbReference>
<dbReference type="PANTHER" id="PTHR24171:SF9">
    <property type="entry name" value="ANKYRIN REPEAT DOMAIN-CONTAINING PROTEIN 39"/>
    <property type="match status" value="1"/>
</dbReference>
<protein>
    <recommendedName>
        <fullName evidence="8">MYND-type domain-containing protein</fullName>
    </recommendedName>
</protein>
<dbReference type="SUPFAM" id="SSF144232">
    <property type="entry name" value="HIT/MYND zinc finger-like"/>
    <property type="match status" value="1"/>
</dbReference>
<dbReference type="Proteomes" id="UP001556367">
    <property type="component" value="Unassembled WGS sequence"/>
</dbReference>
<keyword evidence="5 6" id="KW-0040">ANK repeat</keyword>
<keyword evidence="10" id="KW-1185">Reference proteome</keyword>
<feature type="repeat" description="ANK" evidence="6">
    <location>
        <begin position="137"/>
        <end position="169"/>
    </location>
</feature>
<sequence length="391" mass="42405">MSNFFSGGLRVSPEMARIVARPGFLSVKVADRGFEPCIPMAIESGTAPLLNGTETPFLDGYTTLVVLGSQRIEALEGQRLRHLECLRYLISKGAPVDSEDIVGHTALFHATAFRSPNVELARALIEAGANVNHRNRYGEISLLPACMGKNLDSIELLLEHGADLDIAEADGLTTRSFFVSCGPEVAEVVSKWIRKRAGETALMENKMCRVCGKQDKALNQCSRCKSVRYCSAPCQRQDWSTHKKDCVPFSNETTVTLKPFYLNNASTFPTATLLRNLSGIPAESPTNSAAAAVPKSVGQSSKDLIIKVQVPYNLAAMSAAASSQGDLMVYNKKRDFACSIRRVDAPDAYDRISQAVKTKGVGGAKGYFAAVLESKDKLVVKVSELLAPQPW</sequence>
<evidence type="ECO:0000256" key="1">
    <source>
        <dbReference type="ARBA" id="ARBA00022723"/>
    </source>
</evidence>
<dbReference type="SMART" id="SM00248">
    <property type="entry name" value="ANK"/>
    <property type="match status" value="3"/>
</dbReference>
<evidence type="ECO:0000256" key="7">
    <source>
        <dbReference type="PROSITE-ProRule" id="PRU00134"/>
    </source>
</evidence>